<dbReference type="Proteomes" id="UP000541444">
    <property type="component" value="Unassembled WGS sequence"/>
</dbReference>
<dbReference type="OrthoDB" id="1731983at2759"/>
<organism evidence="1 2">
    <name type="scientific">Kingdonia uniflora</name>
    <dbReference type="NCBI Taxonomy" id="39325"/>
    <lineage>
        <taxon>Eukaryota</taxon>
        <taxon>Viridiplantae</taxon>
        <taxon>Streptophyta</taxon>
        <taxon>Embryophyta</taxon>
        <taxon>Tracheophyta</taxon>
        <taxon>Spermatophyta</taxon>
        <taxon>Magnoliopsida</taxon>
        <taxon>Ranunculales</taxon>
        <taxon>Circaeasteraceae</taxon>
        <taxon>Kingdonia</taxon>
    </lineage>
</organism>
<name>A0A7J7NX81_9MAGN</name>
<comment type="caution">
    <text evidence="1">The sequence shown here is derived from an EMBL/GenBank/DDBJ whole genome shotgun (WGS) entry which is preliminary data.</text>
</comment>
<protein>
    <submittedName>
        <fullName evidence="1">Uncharacterized protein</fullName>
    </submittedName>
</protein>
<dbReference type="EMBL" id="JACGCM010000455">
    <property type="protein sequence ID" value="KAF6171805.1"/>
    <property type="molecule type" value="Genomic_DNA"/>
</dbReference>
<dbReference type="PANTHER" id="PTHR32487">
    <property type="entry name" value="3-OXO-DELTA(4,5)-STEROID 5-BETA-REDUCTASE"/>
    <property type="match status" value="1"/>
</dbReference>
<keyword evidence="2" id="KW-1185">Reference proteome</keyword>
<evidence type="ECO:0000313" key="2">
    <source>
        <dbReference type="Proteomes" id="UP000541444"/>
    </source>
</evidence>
<proteinExistence type="predicted"/>
<gene>
    <name evidence="1" type="ORF">GIB67_007326</name>
</gene>
<dbReference type="PANTHER" id="PTHR32487:SF0">
    <property type="entry name" value="3-OXO-DELTA(4,5)-STEROID 5-BETA-REDUCTASE"/>
    <property type="match status" value="1"/>
</dbReference>
<dbReference type="AlphaFoldDB" id="A0A7J7NX81"/>
<evidence type="ECO:0000313" key="1">
    <source>
        <dbReference type="EMBL" id="KAF6171805.1"/>
    </source>
</evidence>
<reference evidence="1 2" key="1">
    <citation type="journal article" date="2020" name="IScience">
        <title>Genome Sequencing of the Endangered Kingdonia uniflora (Circaeasteraceae, Ranunculales) Reveals Potential Mechanisms of Evolutionary Specialization.</title>
        <authorList>
            <person name="Sun Y."/>
            <person name="Deng T."/>
            <person name="Zhang A."/>
            <person name="Moore M.J."/>
            <person name="Landis J.B."/>
            <person name="Lin N."/>
            <person name="Zhang H."/>
            <person name="Zhang X."/>
            <person name="Huang J."/>
            <person name="Zhang X."/>
            <person name="Sun H."/>
            <person name="Wang H."/>
        </authorList>
    </citation>
    <scope>NUCLEOTIDE SEQUENCE [LARGE SCALE GENOMIC DNA]</scope>
    <source>
        <strain evidence="1">TB1705</strain>
        <tissue evidence="1">Leaf</tissue>
    </source>
</reference>
<dbReference type="Gene3D" id="3.40.50.720">
    <property type="entry name" value="NAD(P)-binding Rossmann-like Domain"/>
    <property type="match status" value="1"/>
</dbReference>
<accession>A0A7J7NX81</accession>
<sequence length="142" mass="16337">MSGAEENWERLVKMFGVEDGMRGNLAWEGYLDASDTDLIVEHQIWSSVDPYAKNEAYNSKCAEFEQGLSLEEMMKDKGKVWDEIVKEKELCLTKIEEVGVWWFGDKMFMADESVLDNMNKSRNTGSWGSGIRLLRLSRGLIR</sequence>